<protein>
    <submittedName>
        <fullName evidence="1">RCG48799</fullName>
    </submittedName>
</protein>
<dbReference type="Proteomes" id="UP000234681">
    <property type="component" value="Chromosome 7"/>
</dbReference>
<accession>A6IFW7</accession>
<dbReference type="EMBL" id="CH473960">
    <property type="protein sequence ID" value="EDM16931.1"/>
    <property type="molecule type" value="Genomic_DNA"/>
</dbReference>
<name>A6IFW7_RAT</name>
<gene>
    <name evidence="1" type="ORF">rCG_48799</name>
</gene>
<evidence type="ECO:0000313" key="1">
    <source>
        <dbReference type="EMBL" id="EDM16931.1"/>
    </source>
</evidence>
<evidence type="ECO:0000313" key="2">
    <source>
        <dbReference type="Proteomes" id="UP000234681"/>
    </source>
</evidence>
<reference evidence="1 2" key="1">
    <citation type="submission" date="2005-09" db="EMBL/GenBank/DDBJ databases">
        <authorList>
            <person name="Mural R.J."/>
            <person name="Li P.W."/>
            <person name="Adams M.D."/>
            <person name="Amanatides P.G."/>
            <person name="Baden-Tillson H."/>
            <person name="Barnstead M."/>
            <person name="Chin S.H."/>
            <person name="Dew I."/>
            <person name="Evans C.A."/>
            <person name="Ferriera S."/>
            <person name="Flanigan M."/>
            <person name="Fosler C."/>
            <person name="Glodek A."/>
            <person name="Gu Z."/>
            <person name="Holt R.A."/>
            <person name="Jennings D."/>
            <person name="Kraft C.L."/>
            <person name="Lu F."/>
            <person name="Nguyen T."/>
            <person name="Nusskern D.R."/>
            <person name="Pfannkoch C.M."/>
            <person name="Sitter C."/>
            <person name="Sutton G.G."/>
            <person name="Venter J.C."/>
            <person name="Wang Z."/>
            <person name="Woodage T."/>
            <person name="Zheng X.H."/>
            <person name="Zhong F."/>
        </authorList>
    </citation>
    <scope>NUCLEOTIDE SEQUENCE [LARGE SCALE GENOMIC DNA]</scope>
    <source>
        <strain>BN</strain>
        <strain evidence="2">Sprague-Dawley</strain>
    </source>
</reference>
<dbReference type="AlphaFoldDB" id="A6IFW7"/>
<proteinExistence type="predicted"/>
<sequence length="35" mass="3738">MAGTVVCCKNHVVRRAACHLCDHSILMGLLSSQLA</sequence>
<organism evidence="1 2">
    <name type="scientific">Rattus norvegicus</name>
    <name type="common">Rat</name>
    <dbReference type="NCBI Taxonomy" id="10116"/>
    <lineage>
        <taxon>Eukaryota</taxon>
        <taxon>Metazoa</taxon>
        <taxon>Chordata</taxon>
        <taxon>Craniata</taxon>
        <taxon>Vertebrata</taxon>
        <taxon>Euteleostomi</taxon>
        <taxon>Mammalia</taxon>
        <taxon>Eutheria</taxon>
        <taxon>Euarchontoglires</taxon>
        <taxon>Glires</taxon>
        <taxon>Rodentia</taxon>
        <taxon>Myomorpha</taxon>
        <taxon>Muroidea</taxon>
        <taxon>Muridae</taxon>
        <taxon>Murinae</taxon>
        <taxon>Rattus</taxon>
    </lineage>
</organism>